<dbReference type="SUPFAM" id="SSF81606">
    <property type="entry name" value="PP2C-like"/>
    <property type="match status" value="1"/>
</dbReference>
<dbReference type="SMART" id="SM00331">
    <property type="entry name" value="PP2C_SIG"/>
    <property type="match status" value="1"/>
</dbReference>
<dbReference type="PANTHER" id="PTHR47992">
    <property type="entry name" value="PROTEIN PHOSPHATASE"/>
    <property type="match status" value="1"/>
</dbReference>
<evidence type="ECO:0000313" key="3">
    <source>
        <dbReference type="Proteomes" id="UP000537260"/>
    </source>
</evidence>
<dbReference type="RefSeq" id="WP_343062536.1">
    <property type="nucleotide sequence ID" value="NZ_JACCFM010000001.1"/>
</dbReference>
<dbReference type="SMART" id="SM00332">
    <property type="entry name" value="PP2Cc"/>
    <property type="match status" value="1"/>
</dbReference>
<keyword evidence="3" id="KW-1185">Reference proteome</keyword>
<dbReference type="InterPro" id="IPR036457">
    <property type="entry name" value="PPM-type-like_dom_sf"/>
</dbReference>
<proteinExistence type="predicted"/>
<comment type="caution">
    <text evidence="2">The sequence shown here is derived from an EMBL/GenBank/DDBJ whole genome shotgun (WGS) entry which is preliminary data.</text>
</comment>
<protein>
    <submittedName>
        <fullName evidence="2">Protein phosphatase</fullName>
        <ecNumber evidence="2">3.1.3.16</ecNumber>
    </submittedName>
</protein>
<gene>
    <name evidence="2" type="ORF">HNR05_001845</name>
</gene>
<dbReference type="PROSITE" id="PS51746">
    <property type="entry name" value="PPM_2"/>
    <property type="match status" value="1"/>
</dbReference>
<dbReference type="Proteomes" id="UP000537260">
    <property type="component" value="Unassembled WGS sequence"/>
</dbReference>
<dbReference type="EMBL" id="JACCFM010000001">
    <property type="protein sequence ID" value="NYJ20054.1"/>
    <property type="molecule type" value="Genomic_DNA"/>
</dbReference>
<sequence length="274" mass="28435">MTQIGQGTSSRTVVLPSLNTQVMLSWGARTDVGHRREANEDSLVALPPIFCVADGMGGHSAGDVASAAVVTRLAEHVGESSMSAEAIARSLSLAVEDMAQGAGVTDRGTGTTATGAALGVIAGEAVWIVFNIGDSRVYQLVSGVLEQVTVDHSVVQELVDSGRITREEADVHPQGNVITRAVGFHEAPIPDYRILNVQPGMRILVCSDGLTKELTAYGIRHFLLGNPDPGDAADALVNAALENGGRDNVTVIVLDVVDVVTGDVTDSSVSDAAQ</sequence>
<dbReference type="Gene3D" id="3.60.40.10">
    <property type="entry name" value="PPM-type phosphatase domain"/>
    <property type="match status" value="1"/>
</dbReference>
<dbReference type="CDD" id="cd00143">
    <property type="entry name" value="PP2Cc"/>
    <property type="match status" value="1"/>
</dbReference>
<dbReference type="InterPro" id="IPR015655">
    <property type="entry name" value="PP2C"/>
</dbReference>
<evidence type="ECO:0000313" key="2">
    <source>
        <dbReference type="EMBL" id="NYJ20054.1"/>
    </source>
</evidence>
<dbReference type="EC" id="3.1.3.16" evidence="2"/>
<reference evidence="2 3" key="1">
    <citation type="submission" date="2020-07" db="EMBL/GenBank/DDBJ databases">
        <title>Sequencing the genomes of 1000 actinobacteria strains.</title>
        <authorList>
            <person name="Klenk H.-P."/>
        </authorList>
    </citation>
    <scope>NUCLEOTIDE SEQUENCE [LARGE SCALE GENOMIC DNA]</scope>
    <source>
        <strain evidence="2 3">LI1</strain>
    </source>
</reference>
<keyword evidence="2" id="KW-0378">Hydrolase</keyword>
<accession>A0A7Z0EFK0</accession>
<evidence type="ECO:0000259" key="1">
    <source>
        <dbReference type="PROSITE" id="PS51746"/>
    </source>
</evidence>
<dbReference type="InterPro" id="IPR001932">
    <property type="entry name" value="PPM-type_phosphatase-like_dom"/>
</dbReference>
<dbReference type="Pfam" id="PF13672">
    <property type="entry name" value="PP2C_2"/>
    <property type="match status" value="1"/>
</dbReference>
<dbReference type="AlphaFoldDB" id="A0A7Z0EFK0"/>
<dbReference type="GO" id="GO:0004722">
    <property type="term" value="F:protein serine/threonine phosphatase activity"/>
    <property type="evidence" value="ECO:0007669"/>
    <property type="project" value="UniProtKB-EC"/>
</dbReference>
<organism evidence="2 3">
    <name type="scientific">Glaciibacter psychrotolerans</name>
    <dbReference type="NCBI Taxonomy" id="670054"/>
    <lineage>
        <taxon>Bacteria</taxon>
        <taxon>Bacillati</taxon>
        <taxon>Actinomycetota</taxon>
        <taxon>Actinomycetes</taxon>
        <taxon>Micrococcales</taxon>
        <taxon>Microbacteriaceae</taxon>
        <taxon>Glaciibacter</taxon>
    </lineage>
</organism>
<name>A0A7Z0EFK0_9MICO</name>
<feature type="domain" description="PPM-type phosphatase" evidence="1">
    <location>
        <begin position="25"/>
        <end position="256"/>
    </location>
</feature>